<feature type="domain" description="DinB-like" evidence="1">
    <location>
        <begin position="12"/>
        <end position="150"/>
    </location>
</feature>
<dbReference type="RefSeq" id="WP_127485543.1">
    <property type="nucleotide sequence ID" value="NZ_CP022572.1"/>
</dbReference>
<dbReference type="KEGG" id="nmk:CHR53_05430"/>
<dbReference type="EMBL" id="CP022572">
    <property type="protein sequence ID" value="AZU60753.1"/>
    <property type="molecule type" value="Genomic_DNA"/>
</dbReference>
<gene>
    <name evidence="2" type="ORF">CHR53_05430</name>
</gene>
<dbReference type="STRING" id="1193713.GCA_001636315_03612"/>
<accession>A0A3Q9QX20</accession>
<sequence length="187" mass="21986">MHFNMNEAIEVLERTPQTLEYFLSDLSEGWLHCHEGEGTWNAFEVIEHLIEAEKNNWLPRLEFIIQEGESKPFPPFDRFSHLKESSERSMEQKLLEFKMLRTQNITKLKALIKPELHFELTGFHPAFGEVKIRELLSTWVVHDLTHIAQIVRVMAKRYKEDVGPWEEYLGILKNNDGAEKSIIGKKQ</sequence>
<dbReference type="Pfam" id="PF12867">
    <property type="entry name" value="DinB_2"/>
    <property type="match status" value="1"/>
</dbReference>
<dbReference type="InterPro" id="IPR024775">
    <property type="entry name" value="DinB-like"/>
</dbReference>
<reference evidence="2 3" key="1">
    <citation type="submission" date="2017-07" db="EMBL/GenBank/DDBJ databases">
        <title>The complete genome sequence of Bacillus mesonae strain H20-5, an efficient strain improving plant abiotic stress resistance.</title>
        <authorList>
            <person name="Kim S.Y."/>
            <person name="Song H."/>
            <person name="Sang M.K."/>
            <person name="Weon H.-Y."/>
            <person name="Song J."/>
        </authorList>
    </citation>
    <scope>NUCLEOTIDE SEQUENCE [LARGE SCALE GENOMIC DNA]</scope>
    <source>
        <strain evidence="2 3">H20-5</strain>
    </source>
</reference>
<name>A0A3Q9QX20_9BACI</name>
<evidence type="ECO:0000259" key="1">
    <source>
        <dbReference type="Pfam" id="PF12867"/>
    </source>
</evidence>
<dbReference type="InterPro" id="IPR034660">
    <property type="entry name" value="DinB/YfiT-like"/>
</dbReference>
<protein>
    <recommendedName>
        <fullName evidence="1">DinB-like domain-containing protein</fullName>
    </recommendedName>
</protein>
<evidence type="ECO:0000313" key="2">
    <source>
        <dbReference type="EMBL" id="AZU60753.1"/>
    </source>
</evidence>
<organism evidence="2 3">
    <name type="scientific">Neobacillus mesonae</name>
    <dbReference type="NCBI Taxonomy" id="1193713"/>
    <lineage>
        <taxon>Bacteria</taxon>
        <taxon>Bacillati</taxon>
        <taxon>Bacillota</taxon>
        <taxon>Bacilli</taxon>
        <taxon>Bacillales</taxon>
        <taxon>Bacillaceae</taxon>
        <taxon>Neobacillus</taxon>
    </lineage>
</organism>
<keyword evidence="3" id="KW-1185">Reference proteome</keyword>
<dbReference type="OrthoDB" id="1434917at2"/>
<dbReference type="Proteomes" id="UP000282892">
    <property type="component" value="Chromosome"/>
</dbReference>
<evidence type="ECO:0000313" key="3">
    <source>
        <dbReference type="Proteomes" id="UP000282892"/>
    </source>
</evidence>
<dbReference type="SUPFAM" id="SSF109854">
    <property type="entry name" value="DinB/YfiT-like putative metalloenzymes"/>
    <property type="match status" value="1"/>
</dbReference>
<proteinExistence type="predicted"/>
<dbReference type="Gene3D" id="1.20.120.450">
    <property type="entry name" value="dinb family like domain"/>
    <property type="match status" value="1"/>
</dbReference>
<dbReference type="AlphaFoldDB" id="A0A3Q9QX20"/>